<evidence type="ECO:0000256" key="3">
    <source>
        <dbReference type="ARBA" id="ARBA00022723"/>
    </source>
</evidence>
<dbReference type="EMBL" id="CP034464">
    <property type="protein sequence ID" value="AZP12000.1"/>
    <property type="molecule type" value="Genomic_DNA"/>
</dbReference>
<dbReference type="KEGG" id="upv:EJN92_08255"/>
<evidence type="ECO:0000256" key="4">
    <source>
        <dbReference type="ARBA" id="ARBA00022741"/>
    </source>
</evidence>
<dbReference type="SUPFAM" id="SSF52540">
    <property type="entry name" value="P-loop containing nucleoside triphosphate hydrolases"/>
    <property type="match status" value="1"/>
</dbReference>
<comment type="cofactor">
    <cofactor evidence="8">
        <name>Mg(2+)</name>
        <dbReference type="ChEBI" id="CHEBI:18420"/>
    </cofactor>
</comment>
<evidence type="ECO:0000256" key="5">
    <source>
        <dbReference type="ARBA" id="ARBA00022756"/>
    </source>
</evidence>
<dbReference type="CDD" id="cd03109">
    <property type="entry name" value="DTBS"/>
    <property type="match status" value="1"/>
</dbReference>
<dbReference type="InterPro" id="IPR004472">
    <property type="entry name" value="DTB_synth_BioD"/>
</dbReference>
<feature type="binding site" evidence="8">
    <location>
        <begin position="180"/>
        <end position="181"/>
    </location>
    <ligand>
        <name>ATP</name>
        <dbReference type="ChEBI" id="CHEBI:30616"/>
    </ligand>
</feature>
<evidence type="ECO:0000313" key="10">
    <source>
        <dbReference type="Proteomes" id="UP000275663"/>
    </source>
</evidence>
<keyword evidence="10" id="KW-1185">Reference proteome</keyword>
<comment type="catalytic activity">
    <reaction evidence="8">
        <text>(7R,8S)-7,8-diammoniononanoate + CO2 + ATP = (4R,5S)-dethiobiotin + ADP + phosphate + 3 H(+)</text>
        <dbReference type="Rhea" id="RHEA:15805"/>
        <dbReference type="ChEBI" id="CHEBI:15378"/>
        <dbReference type="ChEBI" id="CHEBI:16526"/>
        <dbReference type="ChEBI" id="CHEBI:30616"/>
        <dbReference type="ChEBI" id="CHEBI:43474"/>
        <dbReference type="ChEBI" id="CHEBI:149469"/>
        <dbReference type="ChEBI" id="CHEBI:149473"/>
        <dbReference type="ChEBI" id="CHEBI:456216"/>
        <dbReference type="EC" id="6.3.3.3"/>
    </reaction>
</comment>
<dbReference type="Proteomes" id="UP000275663">
    <property type="component" value="Chromosome"/>
</dbReference>
<name>A0A3S9HIQ9_9BURK</name>
<dbReference type="Pfam" id="PF13500">
    <property type="entry name" value="AAA_26"/>
    <property type="match status" value="1"/>
</dbReference>
<dbReference type="GO" id="GO:0005829">
    <property type="term" value="C:cytosol"/>
    <property type="evidence" value="ECO:0007669"/>
    <property type="project" value="TreeGrafter"/>
</dbReference>
<feature type="binding site" evidence="8">
    <location>
        <position position="120"/>
    </location>
    <ligand>
        <name>Mg(2+)</name>
        <dbReference type="ChEBI" id="CHEBI:18420"/>
    </ligand>
</feature>
<reference evidence="9 10" key="1">
    <citation type="journal article" date="2011" name="Int. J. Syst. Evol. Microbiol.">
        <title>Description of Undibacterium oligocarboniphilum sp. nov., isolated from purified water, and Undibacterium pigrum strain CCUG 49012 as the type strain of Undibacterium parvum sp. nov., and emended descriptions of the genus Undibacterium and the species Undibacterium pigrum.</title>
        <authorList>
            <person name="Eder W."/>
            <person name="Wanner G."/>
            <person name="Ludwig W."/>
            <person name="Busse H.J."/>
            <person name="Ziemke-Kageler F."/>
            <person name="Lang E."/>
        </authorList>
    </citation>
    <scope>NUCLEOTIDE SEQUENCE [LARGE SCALE GENOMIC DNA]</scope>
    <source>
        <strain evidence="9 10">DSM 23061</strain>
    </source>
</reference>
<evidence type="ECO:0000256" key="1">
    <source>
        <dbReference type="ARBA" id="ARBA00022490"/>
    </source>
</evidence>
<feature type="binding site" evidence="8">
    <location>
        <position position="59"/>
    </location>
    <ligand>
        <name>ATP</name>
        <dbReference type="ChEBI" id="CHEBI:30616"/>
    </ligand>
</feature>
<feature type="binding site" evidence="8">
    <location>
        <begin position="17"/>
        <end position="22"/>
    </location>
    <ligand>
        <name>ATP</name>
        <dbReference type="ChEBI" id="CHEBI:30616"/>
    </ligand>
</feature>
<comment type="subunit">
    <text evidence="8">Homodimer.</text>
</comment>
<comment type="similarity">
    <text evidence="8">Belongs to the dethiobiotin synthetase family.</text>
</comment>
<keyword evidence="4 8" id="KW-0547">Nucleotide-binding</keyword>
<keyword evidence="3 8" id="KW-0479">Metal-binding</keyword>
<dbReference type="GO" id="GO:0042803">
    <property type="term" value="F:protein homodimerization activity"/>
    <property type="evidence" value="ECO:0007669"/>
    <property type="project" value="UniProtKB-ARBA"/>
</dbReference>
<dbReference type="UniPathway" id="UPA00078">
    <property type="reaction ID" value="UER00161"/>
</dbReference>
<comment type="pathway">
    <text evidence="8">Cofactor biosynthesis; biotin biosynthesis; biotin from 7,8-diaminononanoate: step 1/2.</text>
</comment>
<sequence length="230" mass="24199">MMLQRPHDYFVTGTDTEIGKTLVSSALLLALAQQGFSTLGMKPVAAGADLIDGVWHNEDVDALMAAASVRAAPELVAPYLMQTPAAPHIVAELENLQISGAHIQTCYQALTQQADAVIVEGVGGFCVPLNADIDTADMAQTLGLPVILVVGMRLGCINHALLTVQAIAARGLKLAGWVANTVDDTMLYPDQNLAALRARIDAPLLGQIPRLATPTAQAAAGFLNLEFLTH</sequence>
<feature type="active site" evidence="8">
    <location>
        <position position="42"/>
    </location>
</feature>
<dbReference type="PIRSF" id="PIRSF006755">
    <property type="entry name" value="DTB_synth"/>
    <property type="match status" value="1"/>
</dbReference>
<keyword evidence="6 8" id="KW-0067">ATP-binding</keyword>
<feature type="binding site" evidence="8">
    <location>
        <position position="59"/>
    </location>
    <ligand>
        <name>Mg(2+)</name>
        <dbReference type="ChEBI" id="CHEBI:18420"/>
    </ligand>
</feature>
<dbReference type="PANTHER" id="PTHR43210:SF5">
    <property type="entry name" value="DETHIOBIOTIN SYNTHETASE"/>
    <property type="match status" value="1"/>
</dbReference>
<dbReference type="GO" id="GO:0004141">
    <property type="term" value="F:dethiobiotin synthase activity"/>
    <property type="evidence" value="ECO:0007669"/>
    <property type="project" value="UniProtKB-UniRule"/>
</dbReference>
<dbReference type="GO" id="GO:0009102">
    <property type="term" value="P:biotin biosynthetic process"/>
    <property type="evidence" value="ECO:0007669"/>
    <property type="project" value="UniProtKB-UniRule"/>
</dbReference>
<keyword evidence="1 8" id="KW-0963">Cytoplasm</keyword>
<gene>
    <name evidence="8 9" type="primary">bioD</name>
    <name evidence="9" type="ORF">EJN92_08255</name>
</gene>
<proteinExistence type="inferred from homology"/>
<evidence type="ECO:0000256" key="6">
    <source>
        <dbReference type="ARBA" id="ARBA00022840"/>
    </source>
</evidence>
<feature type="binding site" evidence="8">
    <location>
        <position position="21"/>
    </location>
    <ligand>
        <name>Mg(2+)</name>
        <dbReference type="ChEBI" id="CHEBI:18420"/>
    </ligand>
</feature>
<dbReference type="EC" id="6.3.3.3" evidence="8"/>
<feature type="binding site" evidence="8">
    <location>
        <begin position="209"/>
        <end position="211"/>
    </location>
    <ligand>
        <name>ATP</name>
        <dbReference type="ChEBI" id="CHEBI:30616"/>
    </ligand>
</feature>
<evidence type="ECO:0000256" key="7">
    <source>
        <dbReference type="ARBA" id="ARBA00022842"/>
    </source>
</evidence>
<dbReference type="GO" id="GO:0005524">
    <property type="term" value="F:ATP binding"/>
    <property type="evidence" value="ECO:0007669"/>
    <property type="project" value="UniProtKB-UniRule"/>
</dbReference>
<organism evidence="9 10">
    <name type="scientific">Undibacterium parvum</name>
    <dbReference type="NCBI Taxonomy" id="401471"/>
    <lineage>
        <taxon>Bacteria</taxon>
        <taxon>Pseudomonadati</taxon>
        <taxon>Pseudomonadota</taxon>
        <taxon>Betaproteobacteria</taxon>
        <taxon>Burkholderiales</taxon>
        <taxon>Oxalobacteraceae</taxon>
        <taxon>Undibacterium</taxon>
    </lineage>
</organism>
<dbReference type="NCBIfam" id="TIGR00347">
    <property type="entry name" value="bioD"/>
    <property type="match status" value="1"/>
</dbReference>
<dbReference type="Gene3D" id="3.40.50.300">
    <property type="entry name" value="P-loop containing nucleotide triphosphate hydrolases"/>
    <property type="match status" value="1"/>
</dbReference>
<dbReference type="HAMAP" id="MF_00336">
    <property type="entry name" value="BioD"/>
    <property type="match status" value="1"/>
</dbReference>
<keyword evidence="5 8" id="KW-0093">Biotin biosynthesis</keyword>
<dbReference type="InterPro" id="IPR027417">
    <property type="entry name" value="P-loop_NTPase"/>
</dbReference>
<dbReference type="GO" id="GO:0000287">
    <property type="term" value="F:magnesium ion binding"/>
    <property type="evidence" value="ECO:0007669"/>
    <property type="project" value="UniProtKB-UniRule"/>
</dbReference>
<dbReference type="AlphaFoldDB" id="A0A3S9HIQ9"/>
<feature type="binding site" evidence="8">
    <location>
        <begin position="120"/>
        <end position="123"/>
    </location>
    <ligand>
        <name>ATP</name>
        <dbReference type="ChEBI" id="CHEBI:30616"/>
    </ligand>
</feature>
<comment type="caution">
    <text evidence="8">Lacks conserved residue(s) required for the propagation of feature annotation.</text>
</comment>
<evidence type="ECO:0000256" key="2">
    <source>
        <dbReference type="ARBA" id="ARBA00022598"/>
    </source>
</evidence>
<protein>
    <recommendedName>
        <fullName evidence="8">ATP-dependent dethiobiotin synthetase BioD</fullName>
        <ecNumber evidence="8">6.3.3.3</ecNumber>
    </recommendedName>
    <alternativeName>
        <fullName evidence="8">DTB synthetase</fullName>
        <shortName evidence="8">DTBS</shortName>
    </alternativeName>
    <alternativeName>
        <fullName evidence="8">Dethiobiotin synthase</fullName>
    </alternativeName>
</protein>
<dbReference type="FunFam" id="3.40.50.300:FF:000292">
    <property type="entry name" value="ATP-dependent dethiobiotin synthetase BioD"/>
    <property type="match status" value="1"/>
</dbReference>
<dbReference type="PANTHER" id="PTHR43210">
    <property type="entry name" value="DETHIOBIOTIN SYNTHETASE"/>
    <property type="match status" value="1"/>
</dbReference>
<evidence type="ECO:0000256" key="8">
    <source>
        <dbReference type="HAMAP-Rule" id="MF_00336"/>
    </source>
</evidence>
<keyword evidence="7 8" id="KW-0460">Magnesium</keyword>
<dbReference type="RefSeq" id="WP_126127382.1">
    <property type="nucleotide sequence ID" value="NZ_CP034464.1"/>
</dbReference>
<evidence type="ECO:0000313" key="9">
    <source>
        <dbReference type="EMBL" id="AZP12000.1"/>
    </source>
</evidence>
<keyword evidence="2 8" id="KW-0436">Ligase</keyword>
<accession>A0A3S9HIQ9</accession>
<comment type="function">
    <text evidence="8">Catalyzes a mechanistically unusual reaction, the ATP-dependent insertion of CO2 between the N7 and N8 nitrogen atoms of 7,8-diaminopelargonic acid (DAPA, also called 7,8-diammoniononanoate) to form a ureido ring.</text>
</comment>
<dbReference type="OrthoDB" id="9802097at2"/>
<comment type="subcellular location">
    <subcellularLocation>
        <location evidence="8">Cytoplasm</location>
    </subcellularLocation>
</comment>